<keyword evidence="10 15" id="KW-0812">Transmembrane</keyword>
<feature type="chain" id="PRO_5015212515" description="Cyclic di-GMP-binding protein" evidence="15">
    <location>
        <begin position="38"/>
        <end position="782"/>
    </location>
</feature>
<dbReference type="InterPro" id="IPR018513">
    <property type="entry name" value="Cell_synthase_bac"/>
</dbReference>
<evidence type="ECO:0000256" key="15">
    <source>
        <dbReference type="RuleBase" id="RU365021"/>
    </source>
</evidence>
<dbReference type="PRINTS" id="PR01440">
    <property type="entry name" value="CELLSNTHASEB"/>
</dbReference>
<dbReference type="KEGG" id="mela:C6568_09775"/>
<gene>
    <name evidence="16" type="ORF">C6568_09775</name>
</gene>
<reference evidence="16 17" key="1">
    <citation type="submission" date="2018-03" db="EMBL/GenBank/DDBJ databases">
        <title>Genome sequencing of Melaminivora sp.</title>
        <authorList>
            <person name="Kim S.-J."/>
            <person name="Heo J."/>
            <person name="Ahn J.-H."/>
            <person name="Kwon S.-W."/>
        </authorList>
    </citation>
    <scope>NUCLEOTIDE SEQUENCE [LARGE SCALE GENOMIC DNA]</scope>
    <source>
        <strain evidence="16 17">SC2-9</strain>
    </source>
</reference>
<evidence type="ECO:0000256" key="6">
    <source>
        <dbReference type="ARBA" id="ARBA00021844"/>
    </source>
</evidence>
<dbReference type="PANTHER" id="PTHR39083">
    <property type="entry name" value="CYCLIC DI-GMP-BINDING PROTEIN"/>
    <property type="match status" value="1"/>
</dbReference>
<keyword evidence="9 15" id="KW-0973">c-di-GMP</keyword>
<evidence type="ECO:0000256" key="14">
    <source>
        <dbReference type="ARBA" id="ARBA00033444"/>
    </source>
</evidence>
<evidence type="ECO:0000313" key="16">
    <source>
        <dbReference type="EMBL" id="AVO49525.1"/>
    </source>
</evidence>
<protein>
    <recommendedName>
        <fullName evidence="6 15">Cyclic di-GMP-binding protein</fullName>
    </recommendedName>
    <alternativeName>
        <fullName evidence="14 15">Cellulose synthase regulatory subunit</fullName>
    </alternativeName>
</protein>
<feature type="signal peptide" evidence="15">
    <location>
        <begin position="1"/>
        <end position="37"/>
    </location>
</feature>
<evidence type="ECO:0000256" key="2">
    <source>
        <dbReference type="ARBA" id="ARBA00004377"/>
    </source>
</evidence>
<keyword evidence="13 15" id="KW-0472">Membrane</keyword>
<dbReference type="NCBIfam" id="NF008330">
    <property type="entry name" value="PRK11114.2-4"/>
    <property type="match status" value="1"/>
</dbReference>
<keyword evidence="11 15" id="KW-0135">Cellulose biosynthesis</keyword>
<comment type="function">
    <text evidence="1 15">Binds the cellulose synthase activator, bis-(3'-5') cyclic diguanylic acid (c-di-GMP).</text>
</comment>
<keyword evidence="15" id="KW-0732">Signal</keyword>
<dbReference type="UniPathway" id="UPA00694"/>
<dbReference type="GO" id="GO:0030244">
    <property type="term" value="P:cellulose biosynthetic process"/>
    <property type="evidence" value="ECO:0007669"/>
    <property type="project" value="UniProtKB-KW"/>
</dbReference>
<comment type="pathway">
    <text evidence="3 15">Glycan metabolism; bacterial cellulose biosynthesis.</text>
</comment>
<sequence length="782" mass="84697">MNVHLHSPAGRRRRRRPALAPLAVLLAALGSTSLAPAQPTPATRAQPPARLAPAPLEQQLQPSAAGRTYQVSLRQLGAVFPLQLRGVQGAAGVQFGVRGDEVVTSARLHLNYAYSPALLPDISHIRVLVNEQVVMTIPVPKEQGGESLQRVIDIPTRLIGEFNRLNLELIGHYTMECEDPAHTSLWANVGNDSTLELSVNPLALPNDLAFLPEPFFDRRDARQLVMPIVFSRVPDAGQLEAAGTLASWFGGMAGFRGASFPASVGQLPPKGHAIVLAQGGGEGIAGVPAAAASGPTITMVTHPNDPASKLLIISGRDAAELKRAATALAVGGMSLSGPSASISELKEIAARKPYDAPNWLASDRPVKFGELVDPATLSVAGYSPDLIRVNFQVPPDLFAWRKKDIPVHLKYRYTARPLEDKSTLNVGVNEQFLRALPLRAMDHARPSRIESWLNKAVPPGDLLPAEDKFDIPLFKLPARSQLQFHYYHDIIKEGACKDVLLDNVRGTVEPDSTIDIRGFSHFIAMPDLAAFANTGFPFTRMADLSQTAIVLPARPEAGDYTAYLSLMGLMGTVTGYPAHSATVVLGGDRLDGLEDKDLLVIASGNNPPLVGQWADHLPFSLKEGTKRFRLSDYASRLLNWFDPEQRDRMRPGRSEIVYTSASSDAVYAGFESPLKSGRSVVLLISNQASGLKQAVDALLDPDLLKRIQGSTAVIRGKQVDSLVAEQSYHVGQLNPVTRVQWWLSRNPLALIVLGVVAAALVAFILYIALRARARRRLRLQQG</sequence>
<dbReference type="Gene3D" id="2.60.120.260">
    <property type="entry name" value="Galactose-binding domain-like"/>
    <property type="match status" value="2"/>
</dbReference>
<evidence type="ECO:0000256" key="10">
    <source>
        <dbReference type="ARBA" id="ARBA00022692"/>
    </source>
</evidence>
<evidence type="ECO:0000256" key="12">
    <source>
        <dbReference type="ARBA" id="ARBA00022989"/>
    </source>
</evidence>
<dbReference type="NCBIfam" id="NF008323">
    <property type="entry name" value="PRK11114.1-1"/>
    <property type="match status" value="1"/>
</dbReference>
<dbReference type="InterPro" id="IPR003920">
    <property type="entry name" value="Cell_synth_B"/>
</dbReference>
<evidence type="ECO:0000313" key="17">
    <source>
        <dbReference type="Proteomes" id="UP000237925"/>
    </source>
</evidence>
<keyword evidence="8 15" id="KW-0997">Cell inner membrane</keyword>
<name>A0A2R3QCN3_9BURK</name>
<evidence type="ECO:0000256" key="8">
    <source>
        <dbReference type="ARBA" id="ARBA00022519"/>
    </source>
</evidence>
<evidence type="ECO:0000256" key="5">
    <source>
        <dbReference type="ARBA" id="ARBA00011437"/>
    </source>
</evidence>
<accession>A0A2R3QCN3</accession>
<evidence type="ECO:0000256" key="9">
    <source>
        <dbReference type="ARBA" id="ARBA00022636"/>
    </source>
</evidence>
<evidence type="ECO:0000256" key="13">
    <source>
        <dbReference type="ARBA" id="ARBA00023136"/>
    </source>
</evidence>
<dbReference type="GO" id="GO:0005886">
    <property type="term" value="C:plasma membrane"/>
    <property type="evidence" value="ECO:0007669"/>
    <property type="project" value="UniProtKB-SubCell"/>
</dbReference>
<evidence type="ECO:0000256" key="1">
    <source>
        <dbReference type="ARBA" id="ARBA00002057"/>
    </source>
</evidence>
<comment type="subcellular location">
    <subcellularLocation>
        <location evidence="2">Cell inner membrane</location>
        <topology evidence="2">Single-pass membrane protein</topology>
    </subcellularLocation>
</comment>
<keyword evidence="12 15" id="KW-1133">Transmembrane helix</keyword>
<keyword evidence="17" id="KW-1185">Reference proteome</keyword>
<proteinExistence type="inferred from homology"/>
<dbReference type="Pfam" id="PF03170">
    <property type="entry name" value="BcsB"/>
    <property type="match status" value="1"/>
</dbReference>
<feature type="transmembrane region" description="Helical" evidence="15">
    <location>
        <begin position="748"/>
        <end position="769"/>
    </location>
</feature>
<keyword evidence="7 15" id="KW-1003">Cell membrane</keyword>
<dbReference type="PANTHER" id="PTHR39083:SF1">
    <property type="entry name" value="CYCLIC DI-GMP-BINDING PROTEIN"/>
    <property type="match status" value="1"/>
</dbReference>
<comment type="subunit">
    <text evidence="5 15">Tightly associated with the cellulose synthase catalytic subunit.</text>
</comment>
<evidence type="ECO:0000256" key="7">
    <source>
        <dbReference type="ARBA" id="ARBA00022475"/>
    </source>
</evidence>
<evidence type="ECO:0000256" key="4">
    <source>
        <dbReference type="ARBA" id="ARBA00010714"/>
    </source>
</evidence>
<dbReference type="OrthoDB" id="9806702at2"/>
<comment type="similarity">
    <text evidence="4 15">Belongs to the AcsB/BcsB family.</text>
</comment>
<dbReference type="AlphaFoldDB" id="A0A2R3QCN3"/>
<dbReference type="Proteomes" id="UP000237925">
    <property type="component" value="Chromosome"/>
</dbReference>
<dbReference type="RefSeq" id="WP_106683957.1">
    <property type="nucleotide sequence ID" value="NZ_CP027667.1"/>
</dbReference>
<dbReference type="EMBL" id="CP027667">
    <property type="protein sequence ID" value="AVO49525.1"/>
    <property type="molecule type" value="Genomic_DNA"/>
</dbReference>
<organism evidence="16 17">
    <name type="scientific">Melaminivora suipulveris</name>
    <dbReference type="NCBI Taxonomy" id="2109913"/>
    <lineage>
        <taxon>Bacteria</taxon>
        <taxon>Pseudomonadati</taxon>
        <taxon>Pseudomonadota</taxon>
        <taxon>Betaproteobacteria</taxon>
        <taxon>Burkholderiales</taxon>
        <taxon>Comamonadaceae</taxon>
        <taxon>Melaminivora</taxon>
    </lineage>
</organism>
<evidence type="ECO:0000256" key="11">
    <source>
        <dbReference type="ARBA" id="ARBA00022916"/>
    </source>
</evidence>
<evidence type="ECO:0000256" key="3">
    <source>
        <dbReference type="ARBA" id="ARBA00005186"/>
    </source>
</evidence>
<dbReference type="GO" id="GO:0006011">
    <property type="term" value="P:UDP-alpha-D-glucose metabolic process"/>
    <property type="evidence" value="ECO:0007669"/>
    <property type="project" value="InterPro"/>
</dbReference>